<evidence type="ECO:0000313" key="4">
    <source>
        <dbReference type="Proteomes" id="UP000229740"/>
    </source>
</evidence>
<name>A0A2G6E866_9BACT</name>
<feature type="domain" description="NAD-dependent epimerase/dehydratase" evidence="2">
    <location>
        <begin position="4"/>
        <end position="241"/>
    </location>
</feature>
<dbReference type="Proteomes" id="UP000229740">
    <property type="component" value="Unassembled WGS sequence"/>
</dbReference>
<evidence type="ECO:0000313" key="3">
    <source>
        <dbReference type="EMBL" id="PID58062.1"/>
    </source>
</evidence>
<sequence>MKCVVTGAAGFLGSHISEKLLNMGAEVIGIDCFIDYYPRVLKERNLTNLRTHPHFTFIEKNLLDLNLKETLQGVEYIFHQAAQAGVRASWGRDFEIYTENNIKATQHLLEACKDLPIKRLTYASSSSVYGDVQEFPMRESMYTQPVSPYGVSKLAAEHLCYLYWKNFKVPTISLRYFTVYGPRQRPDMAFNRFITAMLKGETIHIYGDGEQTRDFTFFEDAVQANISSMTKGTLGGVYNIGGGSRVTVNYVLSVLENISGITPKVSYEGGQKGDVRHTFADTSRARAELHYEPAISIEEGLRREVEWLKNIL</sequence>
<dbReference type="Gene3D" id="3.40.50.720">
    <property type="entry name" value="NAD(P)-binding Rossmann-like Domain"/>
    <property type="match status" value="1"/>
</dbReference>
<evidence type="ECO:0000259" key="2">
    <source>
        <dbReference type="Pfam" id="PF01370"/>
    </source>
</evidence>
<evidence type="ECO:0000256" key="1">
    <source>
        <dbReference type="ARBA" id="ARBA00007637"/>
    </source>
</evidence>
<comment type="caution">
    <text evidence="3">The sequence shown here is derived from an EMBL/GenBank/DDBJ whole genome shotgun (WGS) entry which is preliminary data.</text>
</comment>
<protein>
    <submittedName>
        <fullName evidence="3">UDP-glucose 4-epimerase</fullName>
    </submittedName>
</protein>
<dbReference type="Pfam" id="PF01370">
    <property type="entry name" value="Epimerase"/>
    <property type="match status" value="1"/>
</dbReference>
<comment type="similarity">
    <text evidence="1">Belongs to the NAD(P)-dependent epimerase/dehydratase family.</text>
</comment>
<dbReference type="EMBL" id="PDPS01000024">
    <property type="protein sequence ID" value="PID58062.1"/>
    <property type="molecule type" value="Genomic_DNA"/>
</dbReference>
<dbReference type="AlphaFoldDB" id="A0A2G6E866"/>
<reference evidence="3 4" key="1">
    <citation type="submission" date="2017-10" db="EMBL/GenBank/DDBJ databases">
        <title>Novel microbial diversity and functional potential in the marine mammal oral microbiome.</title>
        <authorList>
            <person name="Dudek N.K."/>
            <person name="Sun C.L."/>
            <person name="Burstein D."/>
            <person name="Kantor R.S."/>
            <person name="Aliaga Goltsman D.S."/>
            <person name="Bik E.M."/>
            <person name="Thomas B.C."/>
            <person name="Banfield J.F."/>
            <person name="Relman D.A."/>
        </authorList>
    </citation>
    <scope>NUCLEOTIDE SEQUENCE [LARGE SCALE GENOMIC DNA]</scope>
    <source>
        <strain evidence="3">DOLZORAL124_49_17</strain>
    </source>
</reference>
<accession>A0A2G6E866</accession>
<dbReference type="InterPro" id="IPR036291">
    <property type="entry name" value="NAD(P)-bd_dom_sf"/>
</dbReference>
<dbReference type="PANTHER" id="PTHR43000">
    <property type="entry name" value="DTDP-D-GLUCOSE 4,6-DEHYDRATASE-RELATED"/>
    <property type="match status" value="1"/>
</dbReference>
<proteinExistence type="inferred from homology"/>
<organism evidence="3 4">
    <name type="scientific">candidate division KSB3 bacterium</name>
    <dbReference type="NCBI Taxonomy" id="2044937"/>
    <lineage>
        <taxon>Bacteria</taxon>
        <taxon>candidate division KSB3</taxon>
    </lineage>
</organism>
<dbReference type="SUPFAM" id="SSF51735">
    <property type="entry name" value="NAD(P)-binding Rossmann-fold domains"/>
    <property type="match status" value="1"/>
</dbReference>
<dbReference type="PRINTS" id="PR01713">
    <property type="entry name" value="NUCEPIMERASE"/>
</dbReference>
<dbReference type="Gene3D" id="3.90.25.10">
    <property type="entry name" value="UDP-galactose 4-epimerase, domain 1"/>
    <property type="match status" value="1"/>
</dbReference>
<dbReference type="InterPro" id="IPR001509">
    <property type="entry name" value="Epimerase_deHydtase"/>
</dbReference>
<gene>
    <name evidence="3" type="ORF">CSB45_05060</name>
</gene>